<evidence type="ECO:0000313" key="2">
    <source>
        <dbReference type="Proteomes" id="UP000054166"/>
    </source>
</evidence>
<dbReference type="InParanoid" id="A0A0C3F457"/>
<keyword evidence="2" id="KW-1185">Reference proteome</keyword>
<dbReference type="HOGENOM" id="CLU_1289378_0_0_1"/>
<protein>
    <submittedName>
        <fullName evidence="1">Uncharacterized protein</fullName>
    </submittedName>
</protein>
<dbReference type="EMBL" id="KN833055">
    <property type="protein sequence ID" value="KIM74819.1"/>
    <property type="molecule type" value="Genomic_DNA"/>
</dbReference>
<sequence>MLYLTDAVIQSRDCQKEAWKYHKAICSTNEDAHALLGNLLPNDNDNPLVLALREQLDMKAAIKEWYQHHSTVLNWTCFNAFDLRHHPERSTTHVMLTQLKLTGNNQTAKKKFEIMDTYLLTREELATVRPEDIGRLFALERDMPVVERIRTPVLLACGIFSHYVLLDWDEQELVDVSIDPEWRAISKSLANGHKEYKLVNGNPVRRETTIIKPQ</sequence>
<organism evidence="1 2">
    <name type="scientific">Piloderma croceum (strain F 1598)</name>
    <dbReference type="NCBI Taxonomy" id="765440"/>
    <lineage>
        <taxon>Eukaryota</taxon>
        <taxon>Fungi</taxon>
        <taxon>Dikarya</taxon>
        <taxon>Basidiomycota</taxon>
        <taxon>Agaricomycotina</taxon>
        <taxon>Agaricomycetes</taxon>
        <taxon>Agaricomycetidae</taxon>
        <taxon>Atheliales</taxon>
        <taxon>Atheliaceae</taxon>
        <taxon>Piloderma</taxon>
    </lineage>
</organism>
<name>A0A0C3F457_PILCF</name>
<evidence type="ECO:0000313" key="1">
    <source>
        <dbReference type="EMBL" id="KIM74819.1"/>
    </source>
</evidence>
<accession>A0A0C3F457</accession>
<reference evidence="1 2" key="1">
    <citation type="submission" date="2014-04" db="EMBL/GenBank/DDBJ databases">
        <authorList>
            <consortium name="DOE Joint Genome Institute"/>
            <person name="Kuo A."/>
            <person name="Tarkka M."/>
            <person name="Buscot F."/>
            <person name="Kohler A."/>
            <person name="Nagy L.G."/>
            <person name="Floudas D."/>
            <person name="Copeland A."/>
            <person name="Barry K.W."/>
            <person name="Cichocki N."/>
            <person name="Veneault-Fourrey C."/>
            <person name="LaButti K."/>
            <person name="Lindquist E.A."/>
            <person name="Lipzen A."/>
            <person name="Lundell T."/>
            <person name="Morin E."/>
            <person name="Murat C."/>
            <person name="Sun H."/>
            <person name="Tunlid A."/>
            <person name="Henrissat B."/>
            <person name="Grigoriev I.V."/>
            <person name="Hibbett D.S."/>
            <person name="Martin F."/>
            <person name="Nordberg H.P."/>
            <person name="Cantor M.N."/>
            <person name="Hua S.X."/>
        </authorList>
    </citation>
    <scope>NUCLEOTIDE SEQUENCE [LARGE SCALE GENOMIC DNA]</scope>
    <source>
        <strain evidence="1 2">F 1598</strain>
    </source>
</reference>
<dbReference type="AlphaFoldDB" id="A0A0C3F457"/>
<reference evidence="2" key="2">
    <citation type="submission" date="2015-01" db="EMBL/GenBank/DDBJ databases">
        <title>Evolutionary Origins and Diversification of the Mycorrhizal Mutualists.</title>
        <authorList>
            <consortium name="DOE Joint Genome Institute"/>
            <consortium name="Mycorrhizal Genomics Consortium"/>
            <person name="Kohler A."/>
            <person name="Kuo A."/>
            <person name="Nagy L.G."/>
            <person name="Floudas D."/>
            <person name="Copeland A."/>
            <person name="Barry K.W."/>
            <person name="Cichocki N."/>
            <person name="Veneault-Fourrey C."/>
            <person name="LaButti K."/>
            <person name="Lindquist E.A."/>
            <person name="Lipzen A."/>
            <person name="Lundell T."/>
            <person name="Morin E."/>
            <person name="Murat C."/>
            <person name="Riley R."/>
            <person name="Ohm R."/>
            <person name="Sun H."/>
            <person name="Tunlid A."/>
            <person name="Henrissat B."/>
            <person name="Grigoriev I.V."/>
            <person name="Hibbett D.S."/>
            <person name="Martin F."/>
        </authorList>
    </citation>
    <scope>NUCLEOTIDE SEQUENCE [LARGE SCALE GENOMIC DNA]</scope>
    <source>
        <strain evidence="2">F 1598</strain>
    </source>
</reference>
<proteinExistence type="predicted"/>
<dbReference type="Proteomes" id="UP000054166">
    <property type="component" value="Unassembled WGS sequence"/>
</dbReference>
<gene>
    <name evidence="1" type="ORF">PILCRDRAFT_827878</name>
</gene>